<dbReference type="InterPro" id="IPR029058">
    <property type="entry name" value="AB_hydrolase_fold"/>
</dbReference>
<protein>
    <submittedName>
        <fullName evidence="2">DDHD domain-containing protein</fullName>
    </submittedName>
</protein>
<proteinExistence type="predicted"/>
<dbReference type="SUPFAM" id="SSF53474">
    <property type="entry name" value="alpha/beta-Hydrolases"/>
    <property type="match status" value="1"/>
</dbReference>
<dbReference type="PANTHER" id="PTHR23509:SF10">
    <property type="entry name" value="LD21067P"/>
    <property type="match status" value="1"/>
</dbReference>
<gene>
    <name evidence="2" type="ORF">IE077_001124</name>
</gene>
<feature type="domain" description="DDHD" evidence="1">
    <location>
        <begin position="161"/>
        <end position="368"/>
    </location>
</feature>
<dbReference type="SMART" id="SM01127">
    <property type="entry name" value="DDHD"/>
    <property type="match status" value="1"/>
</dbReference>
<sequence length="446" mass="50442">MSVDHILFLIHGIGSTEDFEEEKRQFGEAFKAAKEYCFWDVEVNVHIAVIEWKSAIFNTQKSLLQRISASDGSELKQGIHFTVNDLFFYLSAEHGNSILTQVVDSLNAETQKLKEDPSGKFNDAKISILGYSLGSVIGYELLTQPLNRPMHSGSSISIPKLNFAVENFFSLGSPIALFVSLFSSEYTSGKCILPPSTNVYNIFFDFDPVAFRLEGLIYSNLILPPPQVIPDWMNNGAKKWLPVHTPTSGSTKQETNPSNASKLKGALDVGVALAGTFWNNRRSTTRPLESQVRNEITDLPVVHDDETAYRKLQSINTYDQANFPIRYDYKLQGEERDKYLSPLAILKSHFLYWTSKDVCRFILKCITRKDPPITYYGHFVELATKADTFAENVKKQGYMEEYYKQKAVASKYLQEGHAIRNQAEKSEEGISLFGPLGLFNRFINSK</sequence>
<accession>A0ABQ7JDQ5</accession>
<comment type="caution">
    <text evidence="2">The sequence shown here is derived from an EMBL/GenBank/DDBJ whole genome shotgun (WGS) entry which is preliminary data.</text>
</comment>
<keyword evidence="3" id="KW-1185">Reference proteome</keyword>
<evidence type="ECO:0000259" key="1">
    <source>
        <dbReference type="PROSITE" id="PS51043"/>
    </source>
</evidence>
<organism evidence="2 3">
    <name type="scientific">Cardiosporidium cionae</name>
    <dbReference type="NCBI Taxonomy" id="476202"/>
    <lineage>
        <taxon>Eukaryota</taxon>
        <taxon>Sar</taxon>
        <taxon>Alveolata</taxon>
        <taxon>Apicomplexa</taxon>
        <taxon>Aconoidasida</taxon>
        <taxon>Nephromycida</taxon>
        <taxon>Cardiosporidium</taxon>
    </lineage>
</organism>
<dbReference type="PROSITE" id="PS51043">
    <property type="entry name" value="DDHD"/>
    <property type="match status" value="1"/>
</dbReference>
<dbReference type="EMBL" id="JADAQX010000090">
    <property type="protein sequence ID" value="KAF8822078.1"/>
    <property type="molecule type" value="Genomic_DNA"/>
</dbReference>
<reference evidence="2 3" key="1">
    <citation type="journal article" date="2020" name="bioRxiv">
        <title>Metabolic contributions of an alphaproteobacterial endosymbiont in the apicomplexan Cardiosporidium cionae.</title>
        <authorList>
            <person name="Hunter E.S."/>
            <person name="Paight C.J."/>
            <person name="Lane C.E."/>
        </authorList>
    </citation>
    <scope>NUCLEOTIDE SEQUENCE [LARGE SCALE GENOMIC DNA]</scope>
    <source>
        <strain evidence="2">ESH_2018</strain>
    </source>
</reference>
<evidence type="ECO:0000313" key="3">
    <source>
        <dbReference type="Proteomes" id="UP000823046"/>
    </source>
</evidence>
<dbReference type="Proteomes" id="UP000823046">
    <property type="component" value="Unassembled WGS sequence"/>
</dbReference>
<dbReference type="InterPro" id="IPR058055">
    <property type="entry name" value="PA-PLA1"/>
</dbReference>
<dbReference type="InterPro" id="IPR004177">
    <property type="entry name" value="DDHD_dom"/>
</dbReference>
<name>A0ABQ7JDQ5_9APIC</name>
<dbReference type="PANTHER" id="PTHR23509">
    <property type="entry name" value="PA-PL1 PHOSPHOLIPASE FAMILY"/>
    <property type="match status" value="1"/>
</dbReference>
<evidence type="ECO:0000313" key="2">
    <source>
        <dbReference type="EMBL" id="KAF8822078.1"/>
    </source>
</evidence>
<dbReference type="Pfam" id="PF02862">
    <property type="entry name" value="DDHD"/>
    <property type="match status" value="1"/>
</dbReference>